<evidence type="ECO:0000313" key="5">
    <source>
        <dbReference type="EMBL" id="MDT3401163.1"/>
    </source>
</evidence>
<keyword evidence="2" id="KW-0456">Lyase</keyword>
<dbReference type="InterPro" id="IPR008397">
    <property type="entry name" value="Alginate_lyase_dom"/>
</dbReference>
<dbReference type="Gene3D" id="2.60.40.10">
    <property type="entry name" value="Immunoglobulins"/>
    <property type="match status" value="1"/>
</dbReference>
<evidence type="ECO:0000313" key="6">
    <source>
        <dbReference type="Proteomes" id="UP001258315"/>
    </source>
</evidence>
<dbReference type="InterPro" id="IPR008929">
    <property type="entry name" value="Chondroitin_lyas"/>
</dbReference>
<dbReference type="Gene3D" id="2.60.120.200">
    <property type="match status" value="1"/>
</dbReference>
<dbReference type="SUPFAM" id="SSF49899">
    <property type="entry name" value="Concanavalin A-like lectins/glucanases"/>
    <property type="match status" value="1"/>
</dbReference>
<reference evidence="6" key="1">
    <citation type="submission" date="2023-07" db="EMBL/GenBank/DDBJ databases">
        <title>Functional and genomic diversity of the sorghum phyllosphere microbiome.</title>
        <authorList>
            <person name="Shade A."/>
        </authorList>
    </citation>
    <scope>NUCLEOTIDE SEQUENCE [LARGE SCALE GENOMIC DNA]</scope>
    <source>
        <strain evidence="6">SORGH_AS_0422</strain>
    </source>
</reference>
<dbReference type="Pfam" id="PF05426">
    <property type="entry name" value="Alginate_lyase"/>
    <property type="match status" value="1"/>
</dbReference>
<name>A0ABU3GN07_9SPHI</name>
<evidence type="ECO:0000256" key="2">
    <source>
        <dbReference type="ARBA" id="ARBA00023239"/>
    </source>
</evidence>
<sequence>MMMNRNMKKKIGLVSVLMISVFFTHAQSFIHPGLLHSKDDLYRMKKAVATKEEPIYSGFKLFSENPVSQSNYIMKGPMAMVGRNPTIGQSVYDTDANAAHHNAIMWSITGDKAYAEKAIEIINAWSSNLKSITGRDAVLMAGLGPFKMINAAEIIRYSNAGWNEADIIKAEKHFKEVIYPVLKNYAPFANGNWDAAALKTVLSIAVFCNDRSMFEDALKYYVNGQGNGRLANYVINDAGQIQESGRDQGHTQLGIGMLAECCEIAWHQGLNLYGYDNDRLLKGFEYVAKFNLGNEVPFVETLDRTGKYHHKAIARQDRGPLRAVYEQVYNHYVNRMSVPAAYTQLAAEKLRPEGPGRPGADHPGYGTLFYSKKVGDSLINKSEVPVAPAGLVATAHRTTIGLSWIMPVGAQKYTIKRAEKAGGPYKVIVSGLSASKFEDTNVKLGQLLHYVVTASNSKGESVPSREISISVGLFGRWKQMDIGKVRNSGNTQFCDQTYYMDASGTGIDSLKDSFHYVAVPLKDKMEISLRYVPQISSQFSSFGIAVRETTMANSAQFSLSLNPGKSDQIEAPNWHVRFSERSKDGGPIRLINTVENLPESTVTYGRLTGYYWLRLKREGKLLSAFVSSDGKNWSNAGVASITFNNGFVGFFAASGMPNNTIVKFDSIDLK</sequence>
<evidence type="ECO:0000256" key="1">
    <source>
        <dbReference type="ARBA" id="ARBA00022729"/>
    </source>
</evidence>
<feature type="domain" description="Fibronectin type-III" evidence="4">
    <location>
        <begin position="384"/>
        <end position="474"/>
    </location>
</feature>
<dbReference type="SUPFAM" id="SSF49265">
    <property type="entry name" value="Fibronectin type III"/>
    <property type="match status" value="1"/>
</dbReference>
<evidence type="ECO:0000256" key="3">
    <source>
        <dbReference type="SAM" id="SignalP"/>
    </source>
</evidence>
<dbReference type="InterPro" id="IPR036116">
    <property type="entry name" value="FN3_sf"/>
</dbReference>
<organism evidence="5 6">
    <name type="scientific">Mucilaginibacter terrae</name>
    <dbReference type="NCBI Taxonomy" id="1955052"/>
    <lineage>
        <taxon>Bacteria</taxon>
        <taxon>Pseudomonadati</taxon>
        <taxon>Bacteroidota</taxon>
        <taxon>Sphingobacteriia</taxon>
        <taxon>Sphingobacteriales</taxon>
        <taxon>Sphingobacteriaceae</taxon>
        <taxon>Mucilaginibacter</taxon>
    </lineage>
</organism>
<dbReference type="SUPFAM" id="SSF48230">
    <property type="entry name" value="Chondroitin AC/alginate lyase"/>
    <property type="match status" value="1"/>
</dbReference>
<keyword evidence="6" id="KW-1185">Reference proteome</keyword>
<dbReference type="InterPro" id="IPR003961">
    <property type="entry name" value="FN3_dom"/>
</dbReference>
<comment type="caution">
    <text evidence="5">The sequence shown here is derived from an EMBL/GenBank/DDBJ whole genome shotgun (WGS) entry which is preliminary data.</text>
</comment>
<proteinExistence type="predicted"/>
<dbReference type="InterPro" id="IPR013783">
    <property type="entry name" value="Ig-like_fold"/>
</dbReference>
<dbReference type="Gene3D" id="1.50.10.100">
    <property type="entry name" value="Chondroitin AC/alginate lyase"/>
    <property type="match status" value="1"/>
</dbReference>
<feature type="signal peptide" evidence="3">
    <location>
        <begin position="1"/>
        <end position="26"/>
    </location>
</feature>
<evidence type="ECO:0000259" key="4">
    <source>
        <dbReference type="PROSITE" id="PS50853"/>
    </source>
</evidence>
<gene>
    <name evidence="5" type="ORF">QE417_000235</name>
</gene>
<accession>A0ABU3GN07</accession>
<dbReference type="CDD" id="cd00063">
    <property type="entry name" value="FN3"/>
    <property type="match status" value="1"/>
</dbReference>
<protein>
    <recommendedName>
        <fullName evidence="4">Fibronectin type-III domain-containing protein</fullName>
    </recommendedName>
</protein>
<dbReference type="EMBL" id="JAVLVU010000001">
    <property type="protein sequence ID" value="MDT3401163.1"/>
    <property type="molecule type" value="Genomic_DNA"/>
</dbReference>
<feature type="chain" id="PRO_5046983349" description="Fibronectin type-III domain-containing protein" evidence="3">
    <location>
        <begin position="27"/>
        <end position="670"/>
    </location>
</feature>
<dbReference type="InterPro" id="IPR013320">
    <property type="entry name" value="ConA-like_dom_sf"/>
</dbReference>
<dbReference type="Proteomes" id="UP001258315">
    <property type="component" value="Unassembled WGS sequence"/>
</dbReference>
<dbReference type="PROSITE" id="PS50853">
    <property type="entry name" value="FN3"/>
    <property type="match status" value="1"/>
</dbReference>
<keyword evidence="1 3" id="KW-0732">Signal</keyword>